<keyword evidence="3 7" id="KW-0812">Transmembrane</keyword>
<evidence type="ECO:0000256" key="6">
    <source>
        <dbReference type="ARBA" id="ARBA00023136"/>
    </source>
</evidence>
<dbReference type="PANTHER" id="PTHR33695">
    <property type="entry name" value="LIPOPROTEIN SIGNAL PEPTIDASE"/>
    <property type="match status" value="1"/>
</dbReference>
<dbReference type="GO" id="GO:0006508">
    <property type="term" value="P:proteolysis"/>
    <property type="evidence" value="ECO:0007669"/>
    <property type="project" value="UniProtKB-KW"/>
</dbReference>
<feature type="transmembrane region" description="Helical" evidence="7">
    <location>
        <begin position="70"/>
        <end position="91"/>
    </location>
</feature>
<keyword evidence="5 7" id="KW-1133">Transmembrane helix</keyword>
<dbReference type="GO" id="GO:0016020">
    <property type="term" value="C:membrane"/>
    <property type="evidence" value="ECO:0007669"/>
    <property type="project" value="InterPro"/>
</dbReference>
<feature type="transmembrane region" description="Helical" evidence="7">
    <location>
        <begin position="41"/>
        <end position="63"/>
    </location>
</feature>
<evidence type="ECO:0000256" key="5">
    <source>
        <dbReference type="ARBA" id="ARBA00022989"/>
    </source>
</evidence>
<protein>
    <recommendedName>
        <fullName evidence="9">Signal peptidase II</fullName>
    </recommendedName>
</protein>
<name>A0A381Y944_9ZZZZ</name>
<accession>A0A381Y944</accession>
<keyword evidence="2" id="KW-0645">Protease</keyword>
<dbReference type="AlphaFoldDB" id="A0A381Y944"/>
<evidence type="ECO:0000313" key="8">
    <source>
        <dbReference type="EMBL" id="SVA72993.1"/>
    </source>
</evidence>
<feature type="transmembrane region" description="Helical" evidence="7">
    <location>
        <begin position="103"/>
        <end position="124"/>
    </location>
</feature>
<dbReference type="PRINTS" id="PR00781">
    <property type="entry name" value="LIPOSIGPTASE"/>
</dbReference>
<organism evidence="8">
    <name type="scientific">marine metagenome</name>
    <dbReference type="NCBI Taxonomy" id="408172"/>
    <lineage>
        <taxon>unclassified sequences</taxon>
        <taxon>metagenomes</taxon>
        <taxon>ecological metagenomes</taxon>
    </lineage>
</organism>
<gene>
    <name evidence="8" type="ORF">METZ01_LOCUS125847</name>
</gene>
<dbReference type="InterPro" id="IPR001872">
    <property type="entry name" value="Peptidase_A8"/>
</dbReference>
<dbReference type="GO" id="GO:0004190">
    <property type="term" value="F:aspartic-type endopeptidase activity"/>
    <property type="evidence" value="ECO:0007669"/>
    <property type="project" value="InterPro"/>
</dbReference>
<keyword evidence="6 7" id="KW-0472">Membrane</keyword>
<dbReference type="Pfam" id="PF01252">
    <property type="entry name" value="Peptidase_A8"/>
    <property type="match status" value="1"/>
</dbReference>
<evidence type="ECO:0000256" key="1">
    <source>
        <dbReference type="ARBA" id="ARBA00022475"/>
    </source>
</evidence>
<evidence type="ECO:0000256" key="4">
    <source>
        <dbReference type="ARBA" id="ARBA00022801"/>
    </source>
</evidence>
<reference evidence="8" key="1">
    <citation type="submission" date="2018-05" db="EMBL/GenBank/DDBJ databases">
        <authorList>
            <person name="Lanie J.A."/>
            <person name="Ng W.-L."/>
            <person name="Kazmierczak K.M."/>
            <person name="Andrzejewski T.M."/>
            <person name="Davidsen T.M."/>
            <person name="Wayne K.J."/>
            <person name="Tettelin H."/>
            <person name="Glass J.I."/>
            <person name="Rusch D."/>
            <person name="Podicherti R."/>
            <person name="Tsui H.-C.T."/>
            <person name="Winkler M.E."/>
        </authorList>
    </citation>
    <scope>NUCLEOTIDE SEQUENCE</scope>
</reference>
<evidence type="ECO:0000256" key="2">
    <source>
        <dbReference type="ARBA" id="ARBA00022670"/>
    </source>
</evidence>
<proteinExistence type="inferred from homology"/>
<dbReference type="NCBIfam" id="TIGR00077">
    <property type="entry name" value="lspA"/>
    <property type="match status" value="1"/>
</dbReference>
<keyword evidence="1" id="KW-1003">Cell membrane</keyword>
<feature type="transmembrane region" description="Helical" evidence="7">
    <location>
        <begin position="14"/>
        <end position="35"/>
    </location>
</feature>
<dbReference type="PANTHER" id="PTHR33695:SF1">
    <property type="entry name" value="LIPOPROTEIN SIGNAL PEPTIDASE"/>
    <property type="match status" value="1"/>
</dbReference>
<sequence length="133" mass="15529">MYVIKLIQTQEKEFFIFDFLNITLNWNTGIAFGLLSFNANTIYHLISALILLIIIYLIYLMVLSDSFGKLMISFIIGGATGNLFDRLTYFAVPDFLDFHIKSYHWFTFNIADIFISMGILVIILREFIFKEKT</sequence>
<evidence type="ECO:0000256" key="7">
    <source>
        <dbReference type="SAM" id="Phobius"/>
    </source>
</evidence>
<evidence type="ECO:0000256" key="3">
    <source>
        <dbReference type="ARBA" id="ARBA00022692"/>
    </source>
</evidence>
<dbReference type="EMBL" id="UINC01017570">
    <property type="protein sequence ID" value="SVA72993.1"/>
    <property type="molecule type" value="Genomic_DNA"/>
</dbReference>
<dbReference type="PROSITE" id="PS00855">
    <property type="entry name" value="SPASE_II"/>
    <property type="match status" value="1"/>
</dbReference>
<evidence type="ECO:0008006" key="9">
    <source>
        <dbReference type="Google" id="ProtNLM"/>
    </source>
</evidence>
<dbReference type="HAMAP" id="MF_00161">
    <property type="entry name" value="LspA"/>
    <property type="match status" value="1"/>
</dbReference>
<keyword evidence="4" id="KW-0378">Hydrolase</keyword>